<protein>
    <submittedName>
        <fullName evidence="2">Uncharacterized protein</fullName>
    </submittedName>
</protein>
<dbReference type="EMBL" id="JACXAF010000009">
    <property type="protein sequence ID" value="MBD1389389.1"/>
    <property type="molecule type" value="Genomic_DNA"/>
</dbReference>
<proteinExistence type="predicted"/>
<evidence type="ECO:0000313" key="3">
    <source>
        <dbReference type="Proteomes" id="UP000638014"/>
    </source>
</evidence>
<comment type="caution">
    <text evidence="2">The sequence shown here is derived from an EMBL/GenBank/DDBJ whole genome shotgun (WGS) entry which is preliminary data.</text>
</comment>
<feature type="signal peptide" evidence="1">
    <location>
        <begin position="1"/>
        <end position="19"/>
    </location>
</feature>
<keyword evidence="3" id="KW-1185">Reference proteome</keyword>
<gene>
    <name evidence="2" type="ORF">IC617_08120</name>
</gene>
<evidence type="ECO:0000313" key="2">
    <source>
        <dbReference type="EMBL" id="MBD1389389.1"/>
    </source>
</evidence>
<sequence length="119" mass="12734">MTRFIIPLVATGLSWFAVAEPVCVSTSRPNAEALVKQLAVEHSAAKDVGQELVTGQITTEQFGENSTLRESITMVSGAYVLPDDDAIQTWLAEVNGKPVICAKLSEVVQPLATQGSFDE</sequence>
<organism evidence="2 3">
    <name type="scientific">Neiella litorisoli</name>
    <dbReference type="NCBI Taxonomy" id="2771431"/>
    <lineage>
        <taxon>Bacteria</taxon>
        <taxon>Pseudomonadati</taxon>
        <taxon>Pseudomonadota</taxon>
        <taxon>Gammaproteobacteria</taxon>
        <taxon>Alteromonadales</taxon>
        <taxon>Echinimonadaceae</taxon>
        <taxon>Neiella</taxon>
    </lineage>
</organism>
<dbReference type="Proteomes" id="UP000638014">
    <property type="component" value="Unassembled WGS sequence"/>
</dbReference>
<name>A0A8J6QRJ8_9GAMM</name>
<accession>A0A8J6QRJ8</accession>
<evidence type="ECO:0000256" key="1">
    <source>
        <dbReference type="SAM" id="SignalP"/>
    </source>
</evidence>
<keyword evidence="1" id="KW-0732">Signal</keyword>
<feature type="chain" id="PRO_5035163002" evidence="1">
    <location>
        <begin position="20"/>
        <end position="119"/>
    </location>
</feature>
<dbReference type="RefSeq" id="WP_191144497.1">
    <property type="nucleotide sequence ID" value="NZ_JACXAF010000009.1"/>
</dbReference>
<reference evidence="2" key="1">
    <citation type="submission" date="2020-09" db="EMBL/GenBank/DDBJ databases">
        <title>A novel bacterium of genus Neiella, isolated from South China Sea.</title>
        <authorList>
            <person name="Huang H."/>
            <person name="Mo K."/>
            <person name="Hu Y."/>
        </authorList>
    </citation>
    <scope>NUCLEOTIDE SEQUENCE</scope>
    <source>
        <strain evidence="2">HB171785</strain>
    </source>
</reference>
<dbReference type="AlphaFoldDB" id="A0A8J6QRJ8"/>